<sequence length="305" mass="32460">MLGLRTDLPLDRDAAARFLPWILGFMVYLAALAVGSALVVDRLSAHWQSGLTGNLTVEVPFTDDVSVTQRSEILDKVIDLLSATPGVAGTTLLDDREIARLLEPWLGPEASELDIPLPAMIAVTLREDAALDQGQLQRDLTAIQSGAKVDAHDDWIADALQFLRGLKLLAALLTGLVLTATALTIVFVTRTGLSIHRNVIEVVHLIGAPDAYIAGQFQAQSLRLGLLGGIVGTLLAAGTIVGADRLLQSAGSFAGANETGTVDLSLDLQLLPWQWGIVALLPVATALIAMITARWTVLRSLARFI</sequence>
<feature type="transmembrane region" description="Helical" evidence="1">
    <location>
        <begin position="224"/>
        <end position="243"/>
    </location>
</feature>
<keyword evidence="3" id="KW-1185">Reference proteome</keyword>
<comment type="caution">
    <text evidence="2">The sequence shown here is derived from an EMBL/GenBank/DDBJ whole genome shotgun (WGS) entry which is preliminary data.</text>
</comment>
<evidence type="ECO:0000256" key="1">
    <source>
        <dbReference type="SAM" id="Phobius"/>
    </source>
</evidence>
<gene>
    <name evidence="2" type="ORF">SMD31_16335</name>
</gene>
<name>A0ABU5E1N1_9PROT</name>
<feature type="transmembrane region" description="Helical" evidence="1">
    <location>
        <begin position="168"/>
        <end position="188"/>
    </location>
</feature>
<keyword evidence="1" id="KW-0472">Membrane</keyword>
<dbReference type="InterPro" id="IPR004513">
    <property type="entry name" value="FtsX"/>
</dbReference>
<dbReference type="Proteomes" id="UP001271769">
    <property type="component" value="Unassembled WGS sequence"/>
</dbReference>
<feature type="transmembrane region" description="Helical" evidence="1">
    <location>
        <begin position="273"/>
        <end position="297"/>
    </location>
</feature>
<keyword evidence="1" id="KW-1133">Transmembrane helix</keyword>
<accession>A0ABU5E1N1</accession>
<dbReference type="PANTHER" id="PTHR47755:SF1">
    <property type="entry name" value="CELL DIVISION PROTEIN FTSX"/>
    <property type="match status" value="1"/>
</dbReference>
<dbReference type="RefSeq" id="WP_320501983.1">
    <property type="nucleotide sequence ID" value="NZ_JAXCLX010000003.1"/>
</dbReference>
<evidence type="ECO:0000313" key="3">
    <source>
        <dbReference type="Proteomes" id="UP001271769"/>
    </source>
</evidence>
<protein>
    <submittedName>
        <fullName evidence="2">FtsX-like permease family protein</fullName>
    </submittedName>
</protein>
<organism evidence="2 3">
    <name type="scientific">Dongia rigui</name>
    <dbReference type="NCBI Taxonomy" id="940149"/>
    <lineage>
        <taxon>Bacteria</taxon>
        <taxon>Pseudomonadati</taxon>
        <taxon>Pseudomonadota</taxon>
        <taxon>Alphaproteobacteria</taxon>
        <taxon>Rhodospirillales</taxon>
        <taxon>Dongiaceae</taxon>
        <taxon>Dongia</taxon>
    </lineage>
</organism>
<reference evidence="2 3" key="1">
    <citation type="journal article" date="2013" name="Antonie Van Leeuwenhoek">
        <title>Dongia rigui sp. nov., isolated from freshwater of a large wetland in Korea.</title>
        <authorList>
            <person name="Baik K.S."/>
            <person name="Hwang Y.M."/>
            <person name="Choi J.S."/>
            <person name="Kwon J."/>
            <person name="Seong C.N."/>
        </authorList>
    </citation>
    <scope>NUCLEOTIDE SEQUENCE [LARGE SCALE GENOMIC DNA]</scope>
    <source>
        <strain evidence="2 3">04SU4-P</strain>
    </source>
</reference>
<dbReference type="EMBL" id="JAXCLX010000003">
    <property type="protein sequence ID" value="MDY0873509.1"/>
    <property type="molecule type" value="Genomic_DNA"/>
</dbReference>
<evidence type="ECO:0000313" key="2">
    <source>
        <dbReference type="EMBL" id="MDY0873509.1"/>
    </source>
</evidence>
<dbReference type="PANTHER" id="PTHR47755">
    <property type="entry name" value="CELL DIVISION PROTEIN FTSX"/>
    <property type="match status" value="1"/>
</dbReference>
<proteinExistence type="predicted"/>
<feature type="transmembrane region" description="Helical" evidence="1">
    <location>
        <begin position="21"/>
        <end position="40"/>
    </location>
</feature>
<keyword evidence="1" id="KW-0812">Transmembrane</keyword>